<gene>
    <name evidence="3" type="ORF">HMPREF0202_01752</name>
</gene>
<evidence type="ECO:0000313" key="3">
    <source>
        <dbReference type="EMBL" id="ERT68363.1"/>
    </source>
</evidence>
<dbReference type="PANTHER" id="PTHR43031:SF1">
    <property type="entry name" value="PYRIDINE NUCLEOTIDE-DISULPHIDE OXIDOREDUCTASE"/>
    <property type="match status" value="1"/>
</dbReference>
<evidence type="ECO:0000256" key="1">
    <source>
        <dbReference type="SAM" id="SignalP"/>
    </source>
</evidence>
<dbReference type="SUPFAM" id="SSF52821">
    <property type="entry name" value="Rhodanese/Cell cycle control phosphatase"/>
    <property type="match status" value="1"/>
</dbReference>
<accession>U7VC46</accession>
<dbReference type="InterPro" id="IPR036873">
    <property type="entry name" value="Rhodanese-like_dom_sf"/>
</dbReference>
<dbReference type="SMART" id="SM00450">
    <property type="entry name" value="RHOD"/>
    <property type="match status" value="1"/>
</dbReference>
<dbReference type="PANTHER" id="PTHR43031">
    <property type="entry name" value="FAD-DEPENDENT OXIDOREDUCTASE"/>
    <property type="match status" value="1"/>
</dbReference>
<dbReference type="AlphaFoldDB" id="U7VC46"/>
<sequence length="137" mass="15460">MKKIILSMLLLLLGLGTTSFANTPSYNDVEGYYETVSLSEVMDILNKNKGTLLDVRNNDEVEKTGLVKGAKHIPLPELEKRLPELNKDETYITFCVSGNRSKKAAEILKKNGFKNVYNSKEGMSTWPYKDMVEPVKK</sequence>
<dbReference type="HOGENOM" id="CLU_089574_1_4_0"/>
<dbReference type="RefSeq" id="WP_023051288.1">
    <property type="nucleotide sequence ID" value="NZ_CP173062.2"/>
</dbReference>
<protein>
    <recommendedName>
        <fullName evidence="2">Rhodanese domain-containing protein</fullName>
    </recommendedName>
</protein>
<dbReference type="CDD" id="cd00158">
    <property type="entry name" value="RHOD"/>
    <property type="match status" value="1"/>
</dbReference>
<evidence type="ECO:0000259" key="2">
    <source>
        <dbReference type="PROSITE" id="PS50206"/>
    </source>
</evidence>
<keyword evidence="1" id="KW-0732">Signal</keyword>
<reference evidence="3 4" key="1">
    <citation type="submission" date="2013-08" db="EMBL/GenBank/DDBJ databases">
        <authorList>
            <person name="Weinstock G."/>
            <person name="Sodergren E."/>
            <person name="Wylie T."/>
            <person name="Fulton L."/>
            <person name="Fulton R."/>
            <person name="Fronick C."/>
            <person name="O'Laughlin M."/>
            <person name="Godfrey J."/>
            <person name="Miner T."/>
            <person name="Herter B."/>
            <person name="Appelbaum E."/>
            <person name="Cordes M."/>
            <person name="Lek S."/>
            <person name="Wollam A."/>
            <person name="Pepin K.H."/>
            <person name="Palsikar V.B."/>
            <person name="Mitreva M."/>
            <person name="Wilson R.K."/>
        </authorList>
    </citation>
    <scope>NUCLEOTIDE SEQUENCE [LARGE SCALE GENOMIC DNA]</scope>
    <source>
        <strain evidence="3 4">ATCC BAA-474</strain>
    </source>
</reference>
<dbReference type="InterPro" id="IPR050229">
    <property type="entry name" value="GlpE_sulfurtransferase"/>
</dbReference>
<dbReference type="InterPro" id="IPR001763">
    <property type="entry name" value="Rhodanese-like_dom"/>
</dbReference>
<dbReference type="Proteomes" id="UP000017081">
    <property type="component" value="Unassembled WGS sequence"/>
</dbReference>
<keyword evidence="4" id="KW-1185">Reference proteome</keyword>
<feature type="domain" description="Rhodanese" evidence="2">
    <location>
        <begin position="46"/>
        <end position="132"/>
    </location>
</feature>
<dbReference type="eggNOG" id="COG0607">
    <property type="taxonomic scope" value="Bacteria"/>
</dbReference>
<name>U7VC46_9FUSO</name>
<comment type="caution">
    <text evidence="3">The sequence shown here is derived from an EMBL/GenBank/DDBJ whole genome shotgun (WGS) entry which is preliminary data.</text>
</comment>
<dbReference type="PROSITE" id="PS50206">
    <property type="entry name" value="RHODANESE_3"/>
    <property type="match status" value="1"/>
</dbReference>
<feature type="signal peptide" evidence="1">
    <location>
        <begin position="1"/>
        <end position="21"/>
    </location>
</feature>
<proteinExistence type="predicted"/>
<dbReference type="EMBL" id="AXZF01000067">
    <property type="protein sequence ID" value="ERT68363.1"/>
    <property type="molecule type" value="Genomic_DNA"/>
</dbReference>
<dbReference type="STRING" id="1319815.HMPREF0202_01752"/>
<dbReference type="Gene3D" id="3.40.250.10">
    <property type="entry name" value="Rhodanese-like domain"/>
    <property type="match status" value="1"/>
</dbReference>
<organism evidence="3 4">
    <name type="scientific">Cetobacterium somerae ATCC BAA-474</name>
    <dbReference type="NCBI Taxonomy" id="1319815"/>
    <lineage>
        <taxon>Bacteria</taxon>
        <taxon>Fusobacteriati</taxon>
        <taxon>Fusobacteriota</taxon>
        <taxon>Fusobacteriia</taxon>
        <taxon>Fusobacteriales</taxon>
        <taxon>Fusobacteriaceae</taxon>
        <taxon>Cetobacterium</taxon>
    </lineage>
</organism>
<evidence type="ECO:0000313" key="4">
    <source>
        <dbReference type="Proteomes" id="UP000017081"/>
    </source>
</evidence>
<dbReference type="Pfam" id="PF00581">
    <property type="entry name" value="Rhodanese"/>
    <property type="match status" value="1"/>
</dbReference>
<feature type="chain" id="PRO_5004689703" description="Rhodanese domain-containing protein" evidence="1">
    <location>
        <begin position="22"/>
        <end position="137"/>
    </location>
</feature>